<dbReference type="InterPro" id="IPR001841">
    <property type="entry name" value="Znf_RING"/>
</dbReference>
<dbReference type="InterPro" id="IPR050158">
    <property type="entry name" value="Ubiquitin_ubiquitin-like"/>
</dbReference>
<accession>A0ABQ7JI51</accession>
<dbReference type="PRINTS" id="PR00348">
    <property type="entry name" value="UBIQUITIN"/>
</dbReference>
<organism evidence="4 5">
    <name type="scientific">Linnemannia gamsii</name>
    <dbReference type="NCBI Taxonomy" id="64522"/>
    <lineage>
        <taxon>Eukaryota</taxon>
        <taxon>Fungi</taxon>
        <taxon>Fungi incertae sedis</taxon>
        <taxon>Mucoromycota</taxon>
        <taxon>Mortierellomycotina</taxon>
        <taxon>Mortierellomycetes</taxon>
        <taxon>Mortierellales</taxon>
        <taxon>Mortierellaceae</taxon>
        <taxon>Linnemannia</taxon>
    </lineage>
</organism>
<dbReference type="Proteomes" id="UP001194696">
    <property type="component" value="Unassembled WGS sequence"/>
</dbReference>
<dbReference type="InterPro" id="IPR029071">
    <property type="entry name" value="Ubiquitin-like_domsf"/>
</dbReference>
<evidence type="ECO:0000259" key="2">
    <source>
        <dbReference type="PROSITE" id="PS50053"/>
    </source>
</evidence>
<protein>
    <submittedName>
        <fullName evidence="4">Uncharacterized protein</fullName>
    </submittedName>
</protein>
<proteinExistence type="predicted"/>
<dbReference type="EMBL" id="JAAAIM010002103">
    <property type="protein sequence ID" value="KAG0274080.1"/>
    <property type="molecule type" value="Genomic_DNA"/>
</dbReference>
<dbReference type="PROSITE" id="PS50053">
    <property type="entry name" value="UBIQUITIN_2"/>
    <property type="match status" value="2"/>
</dbReference>
<comment type="caution">
    <text evidence="4">The sequence shown here is derived from an EMBL/GenBank/DDBJ whole genome shotgun (WGS) entry which is preliminary data.</text>
</comment>
<dbReference type="Gene3D" id="3.10.20.90">
    <property type="entry name" value="Phosphatidylinositol 3-kinase Catalytic Subunit, Chain A, domain 1"/>
    <property type="match status" value="1"/>
</dbReference>
<keyword evidence="1" id="KW-0863">Zinc-finger</keyword>
<dbReference type="Gene3D" id="3.30.40.10">
    <property type="entry name" value="Zinc/RING finger domain, C3HC4 (zinc finger)"/>
    <property type="match status" value="1"/>
</dbReference>
<evidence type="ECO:0000259" key="3">
    <source>
        <dbReference type="PROSITE" id="PS50089"/>
    </source>
</evidence>
<feature type="domain" description="Ubiquitin-like" evidence="2">
    <location>
        <begin position="20"/>
        <end position="85"/>
    </location>
</feature>
<gene>
    <name evidence="4" type="ORF">BGZ96_004537</name>
</gene>
<dbReference type="SMART" id="SM00184">
    <property type="entry name" value="RING"/>
    <property type="match status" value="1"/>
</dbReference>
<dbReference type="InterPro" id="IPR019956">
    <property type="entry name" value="Ubiquitin_dom"/>
</dbReference>
<dbReference type="SUPFAM" id="SSF57850">
    <property type="entry name" value="RING/U-box"/>
    <property type="match status" value="1"/>
</dbReference>
<feature type="domain" description="Ubiquitin-like" evidence="2">
    <location>
        <begin position="106"/>
        <end position="181"/>
    </location>
</feature>
<dbReference type="PANTHER" id="PTHR10666">
    <property type="entry name" value="UBIQUITIN"/>
    <property type="match status" value="1"/>
</dbReference>
<sequence>MYPSNRSRPRYPPPVTSTTVDILIANSGSSDAIKVPYKLDEPISGLIKNIQAKLGIDSSSISNQALFINGRRLKDHTQTLAHYRIMGRVLTYRTLPAQTPENKCNISIIIVIPNGNAMPLTCHAETIVEDVKQLIQARLGIPSDLQRLKYEGFQPEDTRLLKYYGIAHGSTLHLTLSQPNDATTLPETVFLVDLGDTLGVRKAQLSTCAIQGRAASPGANVECKCKCTPAHRVICQKALGTLEIPKASFVCPNCNSSDNIFPVAVGFWKCKYRFHGIDAFRGSQITSEWKEVKGEDCYHLVGANIDTNAWSRLVIETVSLIHGDTCTICVQPSQMLNLLKCGHRFHIGCMMKWKSCCPNCLLNPHLVTVTGVHSKK</sequence>
<keyword evidence="5" id="KW-1185">Reference proteome</keyword>
<dbReference type="InterPro" id="IPR013083">
    <property type="entry name" value="Znf_RING/FYVE/PHD"/>
</dbReference>
<reference evidence="4 5" key="1">
    <citation type="journal article" date="2020" name="Fungal Divers.">
        <title>Resolving the Mortierellaceae phylogeny through synthesis of multi-gene phylogenetics and phylogenomics.</title>
        <authorList>
            <person name="Vandepol N."/>
            <person name="Liber J."/>
            <person name="Desiro A."/>
            <person name="Na H."/>
            <person name="Kennedy M."/>
            <person name="Barry K."/>
            <person name="Grigoriev I.V."/>
            <person name="Miller A.N."/>
            <person name="O'Donnell K."/>
            <person name="Stajich J.E."/>
            <person name="Bonito G."/>
        </authorList>
    </citation>
    <scope>NUCLEOTIDE SEQUENCE [LARGE SCALE GENOMIC DNA]</scope>
    <source>
        <strain evidence="4 5">AD045</strain>
    </source>
</reference>
<keyword evidence="1" id="KW-0862">Zinc</keyword>
<dbReference type="PROSITE" id="PS50089">
    <property type="entry name" value="ZF_RING_2"/>
    <property type="match status" value="1"/>
</dbReference>
<dbReference type="SUPFAM" id="SSF54236">
    <property type="entry name" value="Ubiquitin-like"/>
    <property type="match status" value="2"/>
</dbReference>
<name>A0ABQ7JI51_9FUNG</name>
<dbReference type="CDD" id="cd17039">
    <property type="entry name" value="Ubl_ubiquitin_like"/>
    <property type="match status" value="2"/>
</dbReference>
<dbReference type="Pfam" id="PF00240">
    <property type="entry name" value="ubiquitin"/>
    <property type="match status" value="1"/>
</dbReference>
<evidence type="ECO:0000313" key="4">
    <source>
        <dbReference type="EMBL" id="KAG0274080.1"/>
    </source>
</evidence>
<evidence type="ECO:0000256" key="1">
    <source>
        <dbReference type="PROSITE-ProRule" id="PRU00175"/>
    </source>
</evidence>
<keyword evidence="1" id="KW-0479">Metal-binding</keyword>
<dbReference type="InterPro" id="IPR000626">
    <property type="entry name" value="Ubiquitin-like_dom"/>
</dbReference>
<dbReference type="SMART" id="SM00213">
    <property type="entry name" value="UBQ"/>
    <property type="match status" value="2"/>
</dbReference>
<evidence type="ECO:0000313" key="5">
    <source>
        <dbReference type="Proteomes" id="UP001194696"/>
    </source>
</evidence>
<feature type="domain" description="RING-type" evidence="3">
    <location>
        <begin position="326"/>
        <end position="360"/>
    </location>
</feature>